<evidence type="ECO:0000256" key="7">
    <source>
        <dbReference type="ARBA" id="ARBA00022679"/>
    </source>
</evidence>
<keyword evidence="11 16" id="KW-1133">Transmembrane helix</keyword>
<feature type="compositionally biased region" description="Low complexity" evidence="17">
    <location>
        <begin position="1"/>
        <end position="10"/>
    </location>
</feature>
<keyword evidence="13 16" id="KW-0472">Membrane</keyword>
<comment type="caution">
    <text evidence="16">Lacks conserved residue(s) required for the propagation of feature annotation.</text>
</comment>
<dbReference type="CDD" id="cd07987">
    <property type="entry name" value="LPLAT_MGAT-like"/>
    <property type="match status" value="1"/>
</dbReference>
<evidence type="ECO:0000256" key="3">
    <source>
        <dbReference type="ARBA" id="ARBA00005189"/>
    </source>
</evidence>
<dbReference type="GO" id="GO:0019432">
    <property type="term" value="P:triglyceride biosynthetic process"/>
    <property type="evidence" value="ECO:0007669"/>
    <property type="project" value="UniProtKB-UniRule"/>
</dbReference>
<evidence type="ECO:0000256" key="13">
    <source>
        <dbReference type="ARBA" id="ARBA00023136"/>
    </source>
</evidence>
<gene>
    <name evidence="18" type="ORF">PaG_00418</name>
</gene>
<evidence type="ECO:0000256" key="8">
    <source>
        <dbReference type="ARBA" id="ARBA00022692"/>
    </source>
</evidence>
<dbReference type="PANTHER" id="PTHR12317:SF0">
    <property type="entry name" value="ACYLTRANSFERASE"/>
    <property type="match status" value="1"/>
</dbReference>
<dbReference type="AlphaFoldDB" id="W3VTZ4"/>
<comment type="pathway">
    <text evidence="2 16">Glycerolipid metabolism; triacylglycerol biosynthesis.</text>
</comment>
<evidence type="ECO:0000256" key="10">
    <source>
        <dbReference type="ARBA" id="ARBA00022824"/>
    </source>
</evidence>
<feature type="transmembrane region" description="Helical" evidence="16">
    <location>
        <begin position="161"/>
        <end position="185"/>
    </location>
</feature>
<evidence type="ECO:0000256" key="6">
    <source>
        <dbReference type="ARBA" id="ARBA00022516"/>
    </source>
</evidence>
<dbReference type="UniPathway" id="UPA00282"/>
<dbReference type="PANTHER" id="PTHR12317">
    <property type="entry name" value="DIACYLGLYCEROL O-ACYLTRANSFERASE"/>
    <property type="match status" value="1"/>
</dbReference>
<protein>
    <recommendedName>
        <fullName evidence="5 16">Diacylglycerol O-acyltransferase</fullName>
        <ecNumber evidence="5 16">2.3.1.20</ecNumber>
    </recommendedName>
</protein>
<dbReference type="HOGENOM" id="CLU_023995_3_2_1"/>
<keyword evidence="14 16" id="KW-0012">Acyltransferase</keyword>
<dbReference type="EMBL" id="AWNI01000003">
    <property type="protein sequence ID" value="ETS64975.1"/>
    <property type="molecule type" value="Genomic_DNA"/>
</dbReference>
<keyword evidence="9" id="KW-0319">Glycerol metabolism</keyword>
<evidence type="ECO:0000256" key="2">
    <source>
        <dbReference type="ARBA" id="ARBA00004771"/>
    </source>
</evidence>
<keyword evidence="10 16" id="KW-0256">Endoplasmic reticulum</keyword>
<evidence type="ECO:0000256" key="5">
    <source>
        <dbReference type="ARBA" id="ARBA00013244"/>
    </source>
</evidence>
<dbReference type="GO" id="GO:0005789">
    <property type="term" value="C:endoplasmic reticulum membrane"/>
    <property type="evidence" value="ECO:0007669"/>
    <property type="project" value="UniProtKB-SubCell"/>
</dbReference>
<evidence type="ECO:0000256" key="1">
    <source>
        <dbReference type="ARBA" id="ARBA00004477"/>
    </source>
</evidence>
<proteinExistence type="inferred from homology"/>
<feature type="region of interest" description="Disordered" evidence="17">
    <location>
        <begin position="1"/>
        <end position="26"/>
    </location>
</feature>
<evidence type="ECO:0000256" key="9">
    <source>
        <dbReference type="ARBA" id="ARBA00022798"/>
    </source>
</evidence>
<organism evidence="18 19">
    <name type="scientific">Moesziomyces aphidis</name>
    <name type="common">Pseudozyma aphidis</name>
    <dbReference type="NCBI Taxonomy" id="84754"/>
    <lineage>
        <taxon>Eukaryota</taxon>
        <taxon>Fungi</taxon>
        <taxon>Dikarya</taxon>
        <taxon>Basidiomycota</taxon>
        <taxon>Ustilaginomycotina</taxon>
        <taxon>Ustilaginomycetes</taxon>
        <taxon>Ustilaginales</taxon>
        <taxon>Ustilaginaceae</taxon>
        <taxon>Moesziomyces</taxon>
    </lineage>
</organism>
<evidence type="ECO:0000256" key="14">
    <source>
        <dbReference type="ARBA" id="ARBA00023315"/>
    </source>
</evidence>
<comment type="caution">
    <text evidence="18">The sequence shown here is derived from an EMBL/GenBank/DDBJ whole genome shotgun (WGS) entry which is preliminary data.</text>
</comment>
<reference evidence="18 19" key="1">
    <citation type="journal article" date="2014" name="Genome Announc.">
        <title>Genome sequence of the basidiomycetous fungus Pseudozyma aphidis DSM70725, an efficient producer of biosurfactant mannosylerythritol lipids.</title>
        <authorList>
            <person name="Lorenz S."/>
            <person name="Guenther M."/>
            <person name="Grumaz C."/>
            <person name="Rupp S."/>
            <person name="Zibek S."/>
            <person name="Sohn K."/>
        </authorList>
    </citation>
    <scope>NUCLEOTIDE SEQUENCE [LARGE SCALE GENOMIC DNA]</scope>
    <source>
        <strain evidence="19">ATCC 32657 / CBS 517.83 / DSM 70725 / JCM 10318 / NBRC 10182 / NRRL Y-7954 / St-0401</strain>
    </source>
</reference>
<sequence length="472" mass="52371">MQLGAAAAGANPEAGQPRKSTAASRKSAYLKIGDANPADLQKTRSCLEPLRPSKAAFGRWLSVAFPHASSTLSPTAISLRSLWLHRLPSEMWPRHPASETAGQRAQAHDVDDRPLNADEKTPADATATDKKRSSDAINKQDVIRFAPLSIPRSRRLQTAGVLFWALLLPICLSIFFLLLSIPYAWPILIPYLIWINFIDDAPENGGRRFSWVRKLPVFRYFAEYFPISMIKTTNLPADRPYIFGYHPHGILGVAAVANLGTDATEFPESFPGITPHLLTLATNFTIPLFRDCIMAMGLCSVSKRSCEAILRKGKGSAIAIVVGGASESLAAHPGTADLTLRRRLGFIKIAIRNGADLVPVFSFGENDVYEQLSNQEGTKIYALQKRFQSLFGFTLPFFHGRGLFNYSIGLMPYRHPIVSVVGKPVHVKQNPNPTKEEIEEVQTRYIEELMNIWETWKDAYAANRTKELTIVA</sequence>
<comment type="pathway">
    <text evidence="3">Lipid metabolism.</text>
</comment>
<keyword evidence="7" id="KW-0808">Transferase</keyword>
<comment type="subcellular location">
    <subcellularLocation>
        <location evidence="1 16">Endoplasmic reticulum membrane</location>
        <topology evidence="1 16">Multi-pass membrane protein</topology>
    </subcellularLocation>
</comment>
<dbReference type="Pfam" id="PF03982">
    <property type="entry name" value="DAGAT"/>
    <property type="match status" value="1"/>
</dbReference>
<evidence type="ECO:0000256" key="12">
    <source>
        <dbReference type="ARBA" id="ARBA00023098"/>
    </source>
</evidence>
<dbReference type="OrthoDB" id="264532at2759"/>
<evidence type="ECO:0000256" key="17">
    <source>
        <dbReference type="SAM" id="MobiDB-lite"/>
    </source>
</evidence>
<comment type="similarity">
    <text evidence="4 16">Belongs to the diacylglycerol acyltransferase family.</text>
</comment>
<evidence type="ECO:0000313" key="19">
    <source>
        <dbReference type="Proteomes" id="UP000019462"/>
    </source>
</evidence>
<feature type="region of interest" description="Disordered" evidence="17">
    <location>
        <begin position="94"/>
        <end position="133"/>
    </location>
</feature>
<keyword evidence="12 16" id="KW-0443">Lipid metabolism</keyword>
<keyword evidence="6 16" id="KW-0444">Lipid biosynthesis</keyword>
<dbReference type="EC" id="2.3.1.20" evidence="5 16"/>
<name>W3VTZ4_MOEAP</name>
<feature type="compositionally biased region" description="Basic and acidic residues" evidence="17">
    <location>
        <begin position="106"/>
        <end position="133"/>
    </location>
</feature>
<dbReference type="Proteomes" id="UP000019462">
    <property type="component" value="Unassembled WGS sequence"/>
</dbReference>
<dbReference type="GO" id="GO:0004144">
    <property type="term" value="F:diacylglycerol O-acyltransferase activity"/>
    <property type="evidence" value="ECO:0007669"/>
    <property type="project" value="UniProtKB-UniRule"/>
</dbReference>
<evidence type="ECO:0000256" key="4">
    <source>
        <dbReference type="ARBA" id="ARBA00005420"/>
    </source>
</evidence>
<accession>W3VTZ4</accession>
<evidence type="ECO:0000256" key="15">
    <source>
        <dbReference type="ARBA" id="ARBA00048109"/>
    </source>
</evidence>
<comment type="function">
    <text evidence="16">Catalyzes the terminal and only committed step in triacylglycerol synthesis by using diacylglycerol and fatty acyl CoA as substrates.</text>
</comment>
<dbReference type="GO" id="GO:0006071">
    <property type="term" value="P:glycerol metabolic process"/>
    <property type="evidence" value="ECO:0007669"/>
    <property type="project" value="UniProtKB-UniRule"/>
</dbReference>
<evidence type="ECO:0000256" key="11">
    <source>
        <dbReference type="ARBA" id="ARBA00022989"/>
    </source>
</evidence>
<dbReference type="InterPro" id="IPR007130">
    <property type="entry name" value="DAGAT"/>
</dbReference>
<evidence type="ECO:0000313" key="18">
    <source>
        <dbReference type="EMBL" id="ETS64975.1"/>
    </source>
</evidence>
<keyword evidence="8 16" id="KW-0812">Transmembrane</keyword>
<comment type="catalytic activity">
    <reaction evidence="15 16">
        <text>an acyl-CoA + a 1,2-diacyl-sn-glycerol = a triacyl-sn-glycerol + CoA</text>
        <dbReference type="Rhea" id="RHEA:10868"/>
        <dbReference type="ChEBI" id="CHEBI:17815"/>
        <dbReference type="ChEBI" id="CHEBI:57287"/>
        <dbReference type="ChEBI" id="CHEBI:58342"/>
        <dbReference type="ChEBI" id="CHEBI:64615"/>
        <dbReference type="EC" id="2.3.1.20"/>
    </reaction>
</comment>
<keyword evidence="19" id="KW-1185">Reference proteome</keyword>
<evidence type="ECO:0000256" key="16">
    <source>
        <dbReference type="RuleBase" id="RU367023"/>
    </source>
</evidence>